<dbReference type="PROSITE" id="PS00280">
    <property type="entry name" value="BPTI_KUNITZ_1"/>
    <property type="match status" value="2"/>
</dbReference>
<dbReference type="Proteomes" id="UP001177023">
    <property type="component" value="Unassembled WGS sequence"/>
</dbReference>
<dbReference type="InterPro" id="IPR002223">
    <property type="entry name" value="Kunitz_BPTI"/>
</dbReference>
<accession>A0AA36C6U8</accession>
<evidence type="ECO:0000313" key="8">
    <source>
        <dbReference type="EMBL" id="CAJ0561768.1"/>
    </source>
</evidence>
<dbReference type="InterPro" id="IPR050098">
    <property type="entry name" value="TFPI/VKTCI-like"/>
</dbReference>
<sequence length="708" mass="81798">MCAHHLPTRPTGLTPLQSDSLWPFPLEVSLELPPPPSARNAHTPRADQLDDSYEEEVLENEELFFDEVIEKKTSNEIPHENRAQKSQEDTLDSTTHQFTHENSLPDPNPDPSSFEKTANRTSLEWEYVSDLDRAGNRAIDIADMPEEAEVHELGYPGLLFTPARRVAPTVPQQPQDLGPEKGENREQYENKFRVKTIGGKKPQKGIKSLSSPADYSQQVRLPVTIADECLDEFDANITKSCMFERQWKNRYFFDKETRTCRMFWWDGCFSKSRNMFQDEESCRWKCLGKHPKKREGESCLDQFDTTYLGDCRAGHFENRFYFDFATKQCTTFKWAGCRSESRNFFDDISECQRVCESPPRELVESCLQPFDHGYEGSCLSDGRFHQYYFYDIETHTCKMFWYGNCRRTSQNIFPDLASCQWVCERDVIERQQDSCLDEFDTHYEDSCGQGSWMEKWRFEHKSGRCVSFWFDQCVSKSQNIFPDFASCSRQCEEPGLHQLARFENAESSFRCLEPKLIGDCRETYPAYYYDRQLRECRPFAYSGCGGNGNRFMTLSQCEQTCFEFNSLSDPEMDCYESLDVGYGRNEADCVESSGFRYYFDRDFLTCSKFWYVGCGGNANNFYSYDVCQRTCRDSRRLPKRDAPDISVCFDVPADRGRCHGNNSLPVQRYTYANGKCTVFSYSGCGGSANRANVSSQRPASSICGGVVD</sequence>
<dbReference type="AlphaFoldDB" id="A0AA36C6U8"/>
<dbReference type="PANTHER" id="PTHR10083:SF381">
    <property type="entry name" value="BPTI_KUNITZ INHIBITOR DOMAIN-CONTAINING PROTEIN"/>
    <property type="match status" value="1"/>
</dbReference>
<feature type="compositionally biased region" description="Basic and acidic residues" evidence="6">
    <location>
        <begin position="72"/>
        <end position="88"/>
    </location>
</feature>
<dbReference type="SUPFAM" id="SSF57362">
    <property type="entry name" value="BPTI-like"/>
    <property type="match status" value="6"/>
</dbReference>
<dbReference type="PROSITE" id="PS50279">
    <property type="entry name" value="BPTI_KUNITZ_2"/>
    <property type="match status" value="6"/>
</dbReference>
<keyword evidence="2" id="KW-0964">Secreted</keyword>
<feature type="compositionally biased region" description="Polar residues" evidence="6">
    <location>
        <begin position="92"/>
        <end position="101"/>
    </location>
</feature>
<organism evidence="8 9">
    <name type="scientific">Mesorhabditis spiculigera</name>
    <dbReference type="NCBI Taxonomy" id="96644"/>
    <lineage>
        <taxon>Eukaryota</taxon>
        <taxon>Metazoa</taxon>
        <taxon>Ecdysozoa</taxon>
        <taxon>Nematoda</taxon>
        <taxon>Chromadorea</taxon>
        <taxon>Rhabditida</taxon>
        <taxon>Rhabditina</taxon>
        <taxon>Rhabditomorpha</taxon>
        <taxon>Rhabditoidea</taxon>
        <taxon>Rhabditidae</taxon>
        <taxon>Mesorhabditinae</taxon>
        <taxon>Mesorhabditis</taxon>
    </lineage>
</organism>
<proteinExistence type="predicted"/>
<reference evidence="8" key="1">
    <citation type="submission" date="2023-06" db="EMBL/GenBank/DDBJ databases">
        <authorList>
            <person name="Delattre M."/>
        </authorList>
    </citation>
    <scope>NUCLEOTIDE SEQUENCE</scope>
    <source>
        <strain evidence="8">AF72</strain>
    </source>
</reference>
<evidence type="ECO:0000313" key="9">
    <source>
        <dbReference type="Proteomes" id="UP001177023"/>
    </source>
</evidence>
<dbReference type="CDD" id="cd00109">
    <property type="entry name" value="Kunitz-type"/>
    <property type="match status" value="3"/>
</dbReference>
<evidence type="ECO:0000256" key="4">
    <source>
        <dbReference type="ARBA" id="ARBA00022900"/>
    </source>
</evidence>
<feature type="domain" description="BPTI/Kunitz inhibitor" evidence="7">
    <location>
        <begin position="299"/>
        <end position="355"/>
    </location>
</feature>
<comment type="subcellular location">
    <subcellularLocation>
        <location evidence="1">Secreted</location>
    </subcellularLocation>
</comment>
<feature type="domain" description="BPTI/Kunitz inhibitor" evidence="7">
    <location>
        <begin position="511"/>
        <end position="561"/>
    </location>
</feature>
<dbReference type="InterPro" id="IPR036880">
    <property type="entry name" value="Kunitz_BPTI_sf"/>
</dbReference>
<evidence type="ECO:0000256" key="6">
    <source>
        <dbReference type="SAM" id="MobiDB-lite"/>
    </source>
</evidence>
<evidence type="ECO:0000256" key="2">
    <source>
        <dbReference type="ARBA" id="ARBA00022525"/>
    </source>
</evidence>
<dbReference type="Gene3D" id="4.10.410.10">
    <property type="entry name" value="Pancreatic trypsin inhibitor Kunitz domain"/>
    <property type="match status" value="7"/>
</dbReference>
<comment type="caution">
    <text evidence="8">The sequence shown here is derived from an EMBL/GenBank/DDBJ whole genome shotgun (WGS) entry which is preliminary data.</text>
</comment>
<gene>
    <name evidence="8" type="ORF">MSPICULIGERA_LOCUS1926</name>
</gene>
<dbReference type="SMART" id="SM00131">
    <property type="entry name" value="KU"/>
    <property type="match status" value="6"/>
</dbReference>
<feature type="domain" description="BPTI/Kunitz inhibitor" evidence="7">
    <location>
        <begin position="366"/>
        <end position="423"/>
    </location>
</feature>
<dbReference type="GO" id="GO:0005615">
    <property type="term" value="C:extracellular space"/>
    <property type="evidence" value="ECO:0007669"/>
    <property type="project" value="TreeGrafter"/>
</dbReference>
<feature type="region of interest" description="Disordered" evidence="6">
    <location>
        <begin position="72"/>
        <end position="117"/>
    </location>
</feature>
<feature type="non-terminal residue" evidence="8">
    <location>
        <position position="708"/>
    </location>
</feature>
<evidence type="ECO:0000256" key="1">
    <source>
        <dbReference type="ARBA" id="ARBA00004613"/>
    </source>
</evidence>
<dbReference type="GO" id="GO:0004867">
    <property type="term" value="F:serine-type endopeptidase inhibitor activity"/>
    <property type="evidence" value="ECO:0007669"/>
    <property type="project" value="UniProtKB-KW"/>
</dbReference>
<feature type="domain" description="BPTI/Kunitz inhibitor" evidence="7">
    <location>
        <begin position="229"/>
        <end position="286"/>
    </location>
</feature>
<feature type="domain" description="BPTI/Kunitz inhibitor" evidence="7">
    <location>
        <begin position="574"/>
        <end position="631"/>
    </location>
</feature>
<protein>
    <recommendedName>
        <fullName evidence="7">BPTI/Kunitz inhibitor domain-containing protein</fullName>
    </recommendedName>
</protein>
<dbReference type="InterPro" id="IPR020901">
    <property type="entry name" value="Prtase_inh_Kunz-CS"/>
</dbReference>
<dbReference type="PANTHER" id="PTHR10083">
    <property type="entry name" value="KUNITZ-TYPE PROTEASE INHIBITOR-RELATED"/>
    <property type="match status" value="1"/>
</dbReference>
<evidence type="ECO:0000259" key="7">
    <source>
        <dbReference type="PROSITE" id="PS50279"/>
    </source>
</evidence>
<dbReference type="Pfam" id="PF00014">
    <property type="entry name" value="Kunitz_BPTI"/>
    <property type="match status" value="6"/>
</dbReference>
<keyword evidence="4" id="KW-0722">Serine protease inhibitor</keyword>
<evidence type="ECO:0000256" key="3">
    <source>
        <dbReference type="ARBA" id="ARBA00022690"/>
    </source>
</evidence>
<feature type="domain" description="BPTI/Kunitz inhibitor" evidence="7">
    <location>
        <begin position="435"/>
        <end position="491"/>
    </location>
</feature>
<keyword evidence="9" id="KW-1185">Reference proteome</keyword>
<keyword evidence="3" id="KW-0646">Protease inhibitor</keyword>
<evidence type="ECO:0000256" key="5">
    <source>
        <dbReference type="ARBA" id="ARBA00023157"/>
    </source>
</evidence>
<dbReference type="EMBL" id="CATQJA010000585">
    <property type="protein sequence ID" value="CAJ0561768.1"/>
    <property type="molecule type" value="Genomic_DNA"/>
</dbReference>
<dbReference type="PRINTS" id="PR00759">
    <property type="entry name" value="BASICPTASE"/>
</dbReference>
<name>A0AA36C6U8_9BILA</name>
<keyword evidence="5" id="KW-1015">Disulfide bond</keyword>